<sequence length="370" mass="40015">MDTDCLDYEILWEDLTIGEEIGQGKAFFETLLNLILPALPGKSRISVNHSEWTSGLNINLFRILAGQDLGFEDFTPPYLAPTTSGSVVLKGVNYASGGGGILNHTGKIFGGRINFDAQIDNFANTRQDIISSIGLSSALELFSKSLFSVTMGSNDFINNYLTPVLSAPVQKLVSPEQFVATMISRYRLQLTRLYNLGARKVVVVNVGPIGCIPYQRDTNPAAGDSCVELPNQLAKSFNTQLKSLVAELSTTLEGSKFVYADVYNIVQDILDSYTTYGFENQNSACCYSAGRFGGLIPCGPPSKVCLDRSKYVFWDAYHPPPVKKVYTRRTKGGLVGDSGPIGMEGKELGPKTGPSGESVLAGEREADVGS</sequence>
<accession>W9S3V6</accession>
<comment type="subcellular location">
    <subcellularLocation>
        <location evidence="1">Secreted</location>
    </subcellularLocation>
</comment>
<keyword evidence="6" id="KW-0442">Lipid degradation</keyword>
<dbReference type="InterPro" id="IPR036514">
    <property type="entry name" value="SGNH_hydro_sf"/>
</dbReference>
<keyword evidence="4" id="KW-0732">Signal</keyword>
<evidence type="ECO:0000256" key="3">
    <source>
        <dbReference type="ARBA" id="ARBA00022525"/>
    </source>
</evidence>
<name>W9S3V6_9ROSA</name>
<dbReference type="AlphaFoldDB" id="W9S3V6"/>
<dbReference type="GO" id="GO:0016042">
    <property type="term" value="P:lipid catabolic process"/>
    <property type="evidence" value="ECO:0007669"/>
    <property type="project" value="UniProtKB-KW"/>
</dbReference>
<dbReference type="InterPro" id="IPR051238">
    <property type="entry name" value="GDSL_esterase/lipase"/>
</dbReference>
<evidence type="ECO:0000256" key="5">
    <source>
        <dbReference type="ARBA" id="ARBA00022801"/>
    </source>
</evidence>
<dbReference type="InterPro" id="IPR001087">
    <property type="entry name" value="GDSL"/>
</dbReference>
<evidence type="ECO:0000313" key="10">
    <source>
        <dbReference type="Proteomes" id="UP000030645"/>
    </source>
</evidence>
<comment type="similarity">
    <text evidence="2">Belongs to the 'GDSL' lipolytic enzyme family.</text>
</comment>
<dbReference type="EMBL" id="KE346039">
    <property type="protein sequence ID" value="EXC24965.1"/>
    <property type="molecule type" value="Genomic_DNA"/>
</dbReference>
<dbReference type="CDD" id="cd01837">
    <property type="entry name" value="SGNH_plant_lipase_like"/>
    <property type="match status" value="1"/>
</dbReference>
<dbReference type="Pfam" id="PF00657">
    <property type="entry name" value="Lipase_GDSL"/>
    <property type="match status" value="1"/>
</dbReference>
<keyword evidence="10" id="KW-1185">Reference proteome</keyword>
<evidence type="ECO:0000256" key="2">
    <source>
        <dbReference type="ARBA" id="ARBA00008668"/>
    </source>
</evidence>
<gene>
    <name evidence="9" type="ORF">L484_009251</name>
</gene>
<dbReference type="PANTHER" id="PTHR45650">
    <property type="entry name" value="GDSL-LIKE LIPASE/ACYLHYDROLASE-RELATED"/>
    <property type="match status" value="1"/>
</dbReference>
<feature type="region of interest" description="Disordered" evidence="8">
    <location>
        <begin position="334"/>
        <end position="370"/>
    </location>
</feature>
<proteinExistence type="inferred from homology"/>
<organism evidence="9 10">
    <name type="scientific">Morus notabilis</name>
    <dbReference type="NCBI Taxonomy" id="981085"/>
    <lineage>
        <taxon>Eukaryota</taxon>
        <taxon>Viridiplantae</taxon>
        <taxon>Streptophyta</taxon>
        <taxon>Embryophyta</taxon>
        <taxon>Tracheophyta</taxon>
        <taxon>Spermatophyta</taxon>
        <taxon>Magnoliopsida</taxon>
        <taxon>eudicotyledons</taxon>
        <taxon>Gunneridae</taxon>
        <taxon>Pentapetalae</taxon>
        <taxon>rosids</taxon>
        <taxon>fabids</taxon>
        <taxon>Rosales</taxon>
        <taxon>Moraceae</taxon>
        <taxon>Moreae</taxon>
        <taxon>Morus</taxon>
    </lineage>
</organism>
<keyword evidence="3" id="KW-0964">Secreted</keyword>
<evidence type="ECO:0000256" key="6">
    <source>
        <dbReference type="ARBA" id="ARBA00022963"/>
    </source>
</evidence>
<evidence type="ECO:0000256" key="7">
    <source>
        <dbReference type="ARBA" id="ARBA00023098"/>
    </source>
</evidence>
<evidence type="ECO:0000256" key="1">
    <source>
        <dbReference type="ARBA" id="ARBA00004613"/>
    </source>
</evidence>
<dbReference type="InterPro" id="IPR035669">
    <property type="entry name" value="SGNH_plant_lipase-like"/>
</dbReference>
<dbReference type="Proteomes" id="UP000030645">
    <property type="component" value="Unassembled WGS sequence"/>
</dbReference>
<dbReference type="PANTHER" id="PTHR45650:SF4">
    <property type="entry name" value="GDSL-LIKE LIPASE_ACYLHYDROLASE FAMILY PROTEIN, EXPRESSED"/>
    <property type="match status" value="1"/>
</dbReference>
<dbReference type="Gene3D" id="3.40.50.1110">
    <property type="entry name" value="SGNH hydrolase"/>
    <property type="match status" value="1"/>
</dbReference>
<evidence type="ECO:0000256" key="4">
    <source>
        <dbReference type="ARBA" id="ARBA00022729"/>
    </source>
</evidence>
<keyword evidence="7" id="KW-0443">Lipid metabolism</keyword>
<dbReference type="GO" id="GO:0016788">
    <property type="term" value="F:hydrolase activity, acting on ester bonds"/>
    <property type="evidence" value="ECO:0007669"/>
    <property type="project" value="InterPro"/>
</dbReference>
<evidence type="ECO:0000256" key="8">
    <source>
        <dbReference type="SAM" id="MobiDB-lite"/>
    </source>
</evidence>
<evidence type="ECO:0000313" key="9">
    <source>
        <dbReference type="EMBL" id="EXC24965.1"/>
    </source>
</evidence>
<dbReference type="STRING" id="981085.W9S3V6"/>
<reference evidence="10" key="1">
    <citation type="submission" date="2013-01" db="EMBL/GenBank/DDBJ databases">
        <title>Draft Genome Sequence of a Mulberry Tree, Morus notabilis C.K. Schneid.</title>
        <authorList>
            <person name="He N."/>
            <person name="Zhao S."/>
        </authorList>
    </citation>
    <scope>NUCLEOTIDE SEQUENCE</scope>
</reference>
<keyword evidence="5" id="KW-0378">Hydrolase</keyword>
<protein>
    <submittedName>
        <fullName evidence="9">GDSL esterase/lipase</fullName>
    </submittedName>
</protein>
<dbReference type="GO" id="GO:0005576">
    <property type="term" value="C:extracellular region"/>
    <property type="evidence" value="ECO:0007669"/>
    <property type="project" value="UniProtKB-SubCell"/>
</dbReference>
<dbReference type="eggNOG" id="ENOG502QTUA">
    <property type="taxonomic scope" value="Eukaryota"/>
</dbReference>